<dbReference type="Gene3D" id="2.30.30.110">
    <property type="match status" value="1"/>
</dbReference>
<evidence type="ECO:0000256" key="2">
    <source>
        <dbReference type="ARBA" id="ARBA00022649"/>
    </source>
</evidence>
<evidence type="ECO:0000256" key="1">
    <source>
        <dbReference type="ARBA" id="ARBA00007521"/>
    </source>
</evidence>
<accession>A0A328VMZ3</accession>
<dbReference type="AlphaFoldDB" id="A0A328VMZ3"/>
<comment type="caution">
    <text evidence="3">The sequence shown here is derived from an EMBL/GenBank/DDBJ whole genome shotgun (WGS) entry which is preliminary data.</text>
</comment>
<dbReference type="EMBL" id="MCIF01000002">
    <property type="protein sequence ID" value="RAQ96514.1"/>
    <property type="molecule type" value="Genomic_DNA"/>
</dbReference>
<dbReference type="InterPro" id="IPR011067">
    <property type="entry name" value="Plasmid_toxin/cell-grow_inhib"/>
</dbReference>
<protein>
    <recommendedName>
        <fullName evidence="5">Type II toxin-antitoxin system PemK/MazF family toxin</fullName>
    </recommendedName>
</protein>
<comment type="similarity">
    <text evidence="1">Belongs to the PemK/MazF family.</text>
</comment>
<dbReference type="OrthoDB" id="157079at2"/>
<evidence type="ECO:0008006" key="5">
    <source>
        <dbReference type="Google" id="ProtNLM"/>
    </source>
</evidence>
<organism evidence="3 4">
    <name type="scientific">Thermogemmatispora tikiterensis</name>
    <dbReference type="NCBI Taxonomy" id="1825093"/>
    <lineage>
        <taxon>Bacteria</taxon>
        <taxon>Bacillati</taxon>
        <taxon>Chloroflexota</taxon>
        <taxon>Ktedonobacteria</taxon>
        <taxon>Thermogemmatisporales</taxon>
        <taxon>Thermogemmatisporaceae</taxon>
        <taxon>Thermogemmatispora</taxon>
    </lineage>
</organism>
<name>A0A328VMZ3_9CHLR</name>
<proteinExistence type="inferred from homology"/>
<dbReference type="GO" id="GO:0003677">
    <property type="term" value="F:DNA binding"/>
    <property type="evidence" value="ECO:0007669"/>
    <property type="project" value="InterPro"/>
</dbReference>
<dbReference type="InterPro" id="IPR003477">
    <property type="entry name" value="PemK-like"/>
</dbReference>
<keyword evidence="4" id="KW-1185">Reference proteome</keyword>
<dbReference type="Pfam" id="PF02452">
    <property type="entry name" value="PemK_toxin"/>
    <property type="match status" value="1"/>
</dbReference>
<sequence>MPHPPELPPEALTYHTPVQFGMVYWVNFGYPALPPGIEEKRILDWHPALVVSAEPFCRHAGAVNVVALTSYRGKLRPYHHLLLKRDYPLLDTDSLVKTELLYPVLRTLLADQYAICRLHDADLYAIMGKIANSLGITMYYSLH</sequence>
<evidence type="ECO:0000313" key="4">
    <source>
        <dbReference type="Proteomes" id="UP000248706"/>
    </source>
</evidence>
<evidence type="ECO:0000313" key="3">
    <source>
        <dbReference type="EMBL" id="RAQ96514.1"/>
    </source>
</evidence>
<dbReference type="Proteomes" id="UP000248706">
    <property type="component" value="Unassembled WGS sequence"/>
</dbReference>
<gene>
    <name evidence="3" type="ORF">A4R35_13290</name>
</gene>
<keyword evidence="2" id="KW-1277">Toxin-antitoxin system</keyword>
<dbReference type="SUPFAM" id="SSF50118">
    <property type="entry name" value="Cell growth inhibitor/plasmid maintenance toxic component"/>
    <property type="match status" value="1"/>
</dbReference>
<reference evidence="3 4" key="1">
    <citation type="submission" date="2016-08" db="EMBL/GenBank/DDBJ databases">
        <title>Analysis of Carbohydrate Active Enzymes in Thermogemmatispora T81 Reveals Carbohydrate Degradation Ability.</title>
        <authorList>
            <person name="Tomazini A."/>
            <person name="Lal S."/>
            <person name="Stott M."/>
            <person name="Henrissat B."/>
            <person name="Polikarpov I."/>
            <person name="Sparling R."/>
            <person name="Levin D.B."/>
        </authorList>
    </citation>
    <scope>NUCLEOTIDE SEQUENCE [LARGE SCALE GENOMIC DNA]</scope>
    <source>
        <strain evidence="3 4">T81</strain>
    </source>
</reference>
<dbReference type="RefSeq" id="WP_052887442.1">
    <property type="nucleotide sequence ID" value="NZ_MCIF01000002.1"/>
</dbReference>